<sequence length="211" mass="23886">MVFYIVYNISCEENYGRFGDGKKLIGIAILVFLIGLLTYNVVSTKSAASEDDASGNAETTGAVAYSDNATFLDVGDTVPDFEMETLDGKKLKLSEFQGKKVILNFWTTWCPPCKKEMPEIEKFYQNHRQDVEIVAVNLTGTEKNAQHVRQFIDKHQYSFPVYLDRTMEVSENLAFTIPTTYFIGTDGKIQQPRHVGPMTYEVMANTLKKLH</sequence>
<dbReference type="RefSeq" id="WP_320384599.1">
    <property type="nucleotide sequence ID" value="NZ_JAROCA020000001.1"/>
</dbReference>
<dbReference type="PANTHER" id="PTHR42852:SF1">
    <property type="entry name" value="THIOREDOXIN-LIKE PROTEIN YNEN"/>
    <property type="match status" value="1"/>
</dbReference>
<dbReference type="PROSITE" id="PS00194">
    <property type="entry name" value="THIOREDOXIN_1"/>
    <property type="match status" value="1"/>
</dbReference>
<gene>
    <name evidence="4" type="ORF">P5G51_010625</name>
</gene>
<name>A0ABU5CHU7_9BACI</name>
<evidence type="ECO:0000313" key="5">
    <source>
        <dbReference type="Proteomes" id="UP001228376"/>
    </source>
</evidence>
<evidence type="ECO:0000256" key="2">
    <source>
        <dbReference type="SAM" id="Phobius"/>
    </source>
</evidence>
<protein>
    <submittedName>
        <fullName evidence="4">TlpA disulfide reductase family protein</fullName>
    </submittedName>
</protein>
<organism evidence="4 5">
    <name type="scientific">Tigheibacillus jepli</name>
    <dbReference type="NCBI Taxonomy" id="3035914"/>
    <lineage>
        <taxon>Bacteria</taxon>
        <taxon>Bacillati</taxon>
        <taxon>Bacillota</taxon>
        <taxon>Bacilli</taxon>
        <taxon>Bacillales</taxon>
        <taxon>Bacillaceae</taxon>
        <taxon>Tigheibacillus</taxon>
    </lineage>
</organism>
<feature type="domain" description="Thioredoxin" evidence="3">
    <location>
        <begin position="72"/>
        <end position="211"/>
    </location>
</feature>
<dbReference type="InterPro" id="IPR013766">
    <property type="entry name" value="Thioredoxin_domain"/>
</dbReference>
<dbReference type="SUPFAM" id="SSF52833">
    <property type="entry name" value="Thioredoxin-like"/>
    <property type="match status" value="1"/>
</dbReference>
<dbReference type="Gene3D" id="3.40.30.10">
    <property type="entry name" value="Glutaredoxin"/>
    <property type="match status" value="1"/>
</dbReference>
<dbReference type="CDD" id="cd02966">
    <property type="entry name" value="TlpA_like_family"/>
    <property type="match status" value="1"/>
</dbReference>
<dbReference type="PROSITE" id="PS51352">
    <property type="entry name" value="THIOREDOXIN_2"/>
    <property type="match status" value="1"/>
</dbReference>
<feature type="transmembrane region" description="Helical" evidence="2">
    <location>
        <begin position="24"/>
        <end position="42"/>
    </location>
</feature>
<keyword evidence="5" id="KW-1185">Reference proteome</keyword>
<accession>A0ABU5CHU7</accession>
<dbReference type="PANTHER" id="PTHR42852">
    <property type="entry name" value="THIOL:DISULFIDE INTERCHANGE PROTEIN DSBE"/>
    <property type="match status" value="1"/>
</dbReference>
<dbReference type="InterPro" id="IPR050553">
    <property type="entry name" value="Thioredoxin_ResA/DsbE_sf"/>
</dbReference>
<reference evidence="4 5" key="1">
    <citation type="submission" date="2023-10" db="EMBL/GenBank/DDBJ databases">
        <title>179-bfca-hs.</title>
        <authorList>
            <person name="Miliotis G."/>
            <person name="Sengupta P."/>
            <person name="Hameed A."/>
            <person name="Chuvochina M."/>
            <person name="Mcdonagh F."/>
            <person name="Simpson A.C."/>
            <person name="Singh N.K."/>
            <person name="Rekha P.D."/>
            <person name="Raman K."/>
            <person name="Hugenholtz P."/>
            <person name="Venkateswaran K."/>
        </authorList>
    </citation>
    <scope>NUCLEOTIDE SEQUENCE [LARGE SCALE GENOMIC DNA]</scope>
    <source>
        <strain evidence="4 5">179-BFC-A-HS</strain>
    </source>
</reference>
<dbReference type="Proteomes" id="UP001228376">
    <property type="component" value="Unassembled WGS sequence"/>
</dbReference>
<proteinExistence type="predicted"/>
<dbReference type="InterPro" id="IPR036249">
    <property type="entry name" value="Thioredoxin-like_sf"/>
</dbReference>
<evidence type="ECO:0000256" key="1">
    <source>
        <dbReference type="ARBA" id="ARBA00023157"/>
    </source>
</evidence>
<dbReference type="Pfam" id="PF00578">
    <property type="entry name" value="AhpC-TSA"/>
    <property type="match status" value="1"/>
</dbReference>
<evidence type="ECO:0000259" key="3">
    <source>
        <dbReference type="PROSITE" id="PS51352"/>
    </source>
</evidence>
<dbReference type="EMBL" id="JAROCA020000001">
    <property type="protein sequence ID" value="MDY0405785.1"/>
    <property type="molecule type" value="Genomic_DNA"/>
</dbReference>
<dbReference type="InterPro" id="IPR000866">
    <property type="entry name" value="AhpC/TSA"/>
</dbReference>
<keyword evidence="1" id="KW-1015">Disulfide bond</keyword>
<keyword evidence="2" id="KW-0472">Membrane</keyword>
<keyword evidence="2" id="KW-1133">Transmembrane helix</keyword>
<comment type="caution">
    <text evidence="4">The sequence shown here is derived from an EMBL/GenBank/DDBJ whole genome shotgun (WGS) entry which is preliminary data.</text>
</comment>
<keyword evidence="2" id="KW-0812">Transmembrane</keyword>
<dbReference type="InterPro" id="IPR017937">
    <property type="entry name" value="Thioredoxin_CS"/>
</dbReference>
<evidence type="ECO:0000313" key="4">
    <source>
        <dbReference type="EMBL" id="MDY0405785.1"/>
    </source>
</evidence>